<name>A0ACC3NF90_9PEZI</name>
<comment type="caution">
    <text evidence="1">The sequence shown here is derived from an EMBL/GenBank/DDBJ whole genome shotgun (WGS) entry which is preliminary data.</text>
</comment>
<organism evidence="1 2">
    <name type="scientific">Vermiconidia calcicola</name>
    <dbReference type="NCBI Taxonomy" id="1690605"/>
    <lineage>
        <taxon>Eukaryota</taxon>
        <taxon>Fungi</taxon>
        <taxon>Dikarya</taxon>
        <taxon>Ascomycota</taxon>
        <taxon>Pezizomycotina</taxon>
        <taxon>Dothideomycetes</taxon>
        <taxon>Dothideomycetidae</taxon>
        <taxon>Mycosphaerellales</taxon>
        <taxon>Extremaceae</taxon>
        <taxon>Vermiconidia</taxon>
    </lineage>
</organism>
<keyword evidence="2" id="KW-1185">Reference proteome</keyword>
<dbReference type="Proteomes" id="UP001281147">
    <property type="component" value="Unassembled WGS sequence"/>
</dbReference>
<dbReference type="EMBL" id="JAUTXU010000046">
    <property type="protein sequence ID" value="KAK3715894.1"/>
    <property type="molecule type" value="Genomic_DNA"/>
</dbReference>
<accession>A0ACC3NF90</accession>
<reference evidence="1" key="1">
    <citation type="submission" date="2023-07" db="EMBL/GenBank/DDBJ databases">
        <title>Black Yeasts Isolated from many extreme environments.</title>
        <authorList>
            <person name="Coleine C."/>
            <person name="Stajich J.E."/>
            <person name="Selbmann L."/>
        </authorList>
    </citation>
    <scope>NUCLEOTIDE SEQUENCE</scope>
    <source>
        <strain evidence="1">CCFEE 5714</strain>
    </source>
</reference>
<protein>
    <submittedName>
        <fullName evidence="1">Uncharacterized protein</fullName>
    </submittedName>
</protein>
<gene>
    <name evidence="1" type="ORF">LTR37_006877</name>
</gene>
<evidence type="ECO:0000313" key="2">
    <source>
        <dbReference type="Proteomes" id="UP001281147"/>
    </source>
</evidence>
<evidence type="ECO:0000313" key="1">
    <source>
        <dbReference type="EMBL" id="KAK3715894.1"/>
    </source>
</evidence>
<proteinExistence type="predicted"/>
<sequence>MPDRTWLRGAVSLLLTTSTLLGVNADIVGSCPGYVASNVQNGDGKITADLRLAGDACNAYGTDLTDLRLLVEYQTEQRLHVKIYDAEEKVYQVPAQVVSRPPSTFISEGCDMTFKLQADPFSFTVSRSSTGEILFDTSGSSLIFESQYLRLRTHLPADPNLYGLGESADSLRLPTSNYAHTFWNAGEPLIPKGQNLYGSHNIYYDHRGSNGTHSVFFMNSNGIEVKIDKDTDGGQYLEYNALGGVFDFYFMIGSTPKKTSMQYAELIGHAALMPYWGFGFHQCKYGWQDIYEVAGVVANYSAANIPLETMWTDIDYMKYRRTMSLDPLRFPLSKVRQVVDYLHEHQQHYIVMVDPAVARYPYTPFQQGISSDSFLRKQDGSLYTGVVWAGPSVFPDWFAPNTQDYWTEQFARFFSESDGVDIDGLWIDMNEASNFCDEVCRPNPTLFSIHETAPPRPPPARMHSPYDVPGFPEEFQPHCVAYVTFNVQANINSTEEFLLLMGDAFAIGQNEPHDSPQLWPYDTSPPVWNITVQLPARSTVTYQYVRYLYGTDGSYVRESQNRTVETQGCNSLWSPYEVFDLFEPTEEGALVRRRSPSLHSANQLERRQEPPNVTPGSMLGLRGRELLYPPYNISNYWPWGNLSVQTIATNVYHMNGLVEYDVHNLYGSMMSTASRIAMEHRRPGKRPLIITRSTFAGAGREVGHWFGDNASEWEDYRISIRQMIEFAALFQFPMVGTDVCGFNYNATEHLCSRWTTLGAFYPFFRNHADIGAAPQELYRWPLVGEAARNAISIRYRLLDYLYTAMYQQNQTGAPAINPLFFLYPEDANTFDIQQQFFFGDSILVSPVLSDNTTSVSAYIPDDIFYDFATLQPLRGHGERMAFDDIAYTEIPMHIRGGSIIPMRKKSANTTTELRKQSFTIVVAPGLDGTASGSLYFDDGQSLVQPAISDISFAYSADGNFTMDGSFDYDSGVSIESITLLGAEEEASGKSADLSFDSKTGSLTHKVQVSLQKSFATNLVRK</sequence>